<feature type="domain" description="Survival Motor Neuron Gemin2-binding" evidence="7">
    <location>
        <begin position="9"/>
        <end position="33"/>
    </location>
</feature>
<dbReference type="CDD" id="cd22852">
    <property type="entry name" value="SMN_C"/>
    <property type="match status" value="1"/>
</dbReference>
<evidence type="ECO:0000313" key="8">
    <source>
        <dbReference type="EMBL" id="EOA81144.1"/>
    </source>
</evidence>
<evidence type="ECO:0000256" key="6">
    <source>
        <dbReference type="SAM" id="MobiDB-lite"/>
    </source>
</evidence>
<keyword evidence="3" id="KW-0507">mRNA processing</keyword>
<dbReference type="PANTHER" id="PTHR39267">
    <property type="entry name" value="SURVIVAL MOTOR NEURON-LIKE PROTEIN 1"/>
    <property type="match status" value="1"/>
</dbReference>
<dbReference type="HOGENOM" id="CLU_093937_1_0_1"/>
<dbReference type="OrthoDB" id="197400at2759"/>
<comment type="subcellular location">
    <subcellularLocation>
        <location evidence="1">Nucleus</location>
    </subcellularLocation>
</comment>
<dbReference type="GeneID" id="19402818"/>
<keyword evidence="5" id="KW-0539">Nucleus</keyword>
<gene>
    <name evidence="8" type="ORF">SETTUDRAFT_24648</name>
</gene>
<dbReference type="Proteomes" id="UP000016935">
    <property type="component" value="Unassembled WGS sequence"/>
</dbReference>
<sequence length="181" mass="19632">MAPIVDMSDKHAWDDSLLISSWDEALNEYKKYHSIHQSGKKLEDVLTEEELKELREDYGDLMEETAAAPMAAETNGAADPGDADMSSAEITGVGQFAQNSVGHEEPQHSEQQRPQHGQSSTPKAVPAPDAAEPLANAMPQAILGTVKDENLKNMMMSWYYAGYYTGLHAGQQQASHGSSAA</sequence>
<dbReference type="eggNOG" id="KOG4327">
    <property type="taxonomic scope" value="Eukaryota"/>
</dbReference>
<dbReference type="GO" id="GO:0005634">
    <property type="term" value="C:nucleus"/>
    <property type="evidence" value="ECO:0007669"/>
    <property type="project" value="UniProtKB-SubCell"/>
</dbReference>
<keyword evidence="9" id="KW-1185">Reference proteome</keyword>
<dbReference type="Pfam" id="PF20636">
    <property type="entry name" value="SMN_G2-BD"/>
    <property type="match status" value="1"/>
</dbReference>
<keyword evidence="4" id="KW-0508">mRNA splicing</keyword>
<dbReference type="EMBL" id="KB908877">
    <property type="protein sequence ID" value="EOA81144.1"/>
    <property type="molecule type" value="Genomic_DNA"/>
</dbReference>
<dbReference type="GO" id="GO:0008380">
    <property type="term" value="P:RNA splicing"/>
    <property type="evidence" value="ECO:0007669"/>
    <property type="project" value="UniProtKB-KW"/>
</dbReference>
<protein>
    <recommendedName>
        <fullName evidence="7">Survival Motor Neuron Gemin2-binding domain-containing protein</fullName>
    </recommendedName>
</protein>
<feature type="region of interest" description="Disordered" evidence="6">
    <location>
        <begin position="57"/>
        <end position="132"/>
    </location>
</feature>
<evidence type="ECO:0000256" key="3">
    <source>
        <dbReference type="ARBA" id="ARBA00022664"/>
    </source>
</evidence>
<evidence type="ECO:0000256" key="5">
    <source>
        <dbReference type="ARBA" id="ARBA00023242"/>
    </source>
</evidence>
<dbReference type="AlphaFoldDB" id="R0JUH9"/>
<feature type="compositionally biased region" description="Low complexity" evidence="6">
    <location>
        <begin position="64"/>
        <end position="78"/>
    </location>
</feature>
<evidence type="ECO:0000313" key="9">
    <source>
        <dbReference type="Proteomes" id="UP000016935"/>
    </source>
</evidence>
<dbReference type="RefSeq" id="XP_008031220.1">
    <property type="nucleotide sequence ID" value="XM_008033029.1"/>
</dbReference>
<reference evidence="8 9" key="2">
    <citation type="journal article" date="2013" name="PLoS Genet.">
        <title>Comparative genome structure, secondary metabolite, and effector coding capacity across Cochliobolus pathogens.</title>
        <authorList>
            <person name="Condon B.J."/>
            <person name="Leng Y."/>
            <person name="Wu D."/>
            <person name="Bushley K.E."/>
            <person name="Ohm R.A."/>
            <person name="Otillar R."/>
            <person name="Martin J."/>
            <person name="Schackwitz W."/>
            <person name="Grimwood J."/>
            <person name="MohdZainudin N."/>
            <person name="Xue C."/>
            <person name="Wang R."/>
            <person name="Manning V.A."/>
            <person name="Dhillon B."/>
            <person name="Tu Z.J."/>
            <person name="Steffenson B.J."/>
            <person name="Salamov A."/>
            <person name="Sun H."/>
            <person name="Lowry S."/>
            <person name="LaButti K."/>
            <person name="Han J."/>
            <person name="Copeland A."/>
            <person name="Lindquist E."/>
            <person name="Barry K."/>
            <person name="Schmutz J."/>
            <person name="Baker S.E."/>
            <person name="Ciuffetti L.M."/>
            <person name="Grigoriev I.V."/>
            <person name="Zhong S."/>
            <person name="Turgeon B.G."/>
        </authorList>
    </citation>
    <scope>NUCLEOTIDE SEQUENCE [LARGE SCALE GENOMIC DNA]</scope>
    <source>
        <strain evidence="9">28A</strain>
    </source>
</reference>
<name>R0JUH9_EXST2</name>
<dbReference type="InterPro" id="IPR047313">
    <property type="entry name" value="SMN_C"/>
</dbReference>
<dbReference type="STRING" id="671987.R0JUH9"/>
<feature type="compositionally biased region" description="Basic and acidic residues" evidence="6">
    <location>
        <begin position="102"/>
        <end position="113"/>
    </location>
</feature>
<evidence type="ECO:0000259" key="7">
    <source>
        <dbReference type="Pfam" id="PF20636"/>
    </source>
</evidence>
<dbReference type="Pfam" id="PF20635">
    <property type="entry name" value="SMN_YG-box"/>
    <property type="match status" value="1"/>
</dbReference>
<organism evidence="8 9">
    <name type="scientific">Exserohilum turcicum (strain 28A)</name>
    <name type="common">Northern leaf blight fungus</name>
    <name type="synonym">Setosphaeria turcica</name>
    <dbReference type="NCBI Taxonomy" id="671987"/>
    <lineage>
        <taxon>Eukaryota</taxon>
        <taxon>Fungi</taxon>
        <taxon>Dikarya</taxon>
        <taxon>Ascomycota</taxon>
        <taxon>Pezizomycotina</taxon>
        <taxon>Dothideomycetes</taxon>
        <taxon>Pleosporomycetidae</taxon>
        <taxon>Pleosporales</taxon>
        <taxon>Pleosporineae</taxon>
        <taxon>Pleosporaceae</taxon>
        <taxon>Exserohilum</taxon>
    </lineage>
</organism>
<accession>R0JUH9</accession>
<evidence type="ECO:0000256" key="4">
    <source>
        <dbReference type="ARBA" id="ARBA00023187"/>
    </source>
</evidence>
<comment type="similarity">
    <text evidence="2">Belongs to the SMN family.</text>
</comment>
<dbReference type="InterPro" id="IPR040424">
    <property type="entry name" value="Smn1"/>
</dbReference>
<evidence type="ECO:0000256" key="2">
    <source>
        <dbReference type="ARBA" id="ARBA00005371"/>
    </source>
</evidence>
<reference evidence="8 9" key="1">
    <citation type="journal article" date="2012" name="PLoS Pathog.">
        <title>Diverse lifestyles and strategies of plant pathogenesis encoded in the genomes of eighteen Dothideomycetes fungi.</title>
        <authorList>
            <person name="Ohm R.A."/>
            <person name="Feau N."/>
            <person name="Henrissat B."/>
            <person name="Schoch C.L."/>
            <person name="Horwitz B.A."/>
            <person name="Barry K.W."/>
            <person name="Condon B.J."/>
            <person name="Copeland A.C."/>
            <person name="Dhillon B."/>
            <person name="Glaser F."/>
            <person name="Hesse C.N."/>
            <person name="Kosti I."/>
            <person name="LaButti K."/>
            <person name="Lindquist E.A."/>
            <person name="Lucas S."/>
            <person name="Salamov A.A."/>
            <person name="Bradshaw R.E."/>
            <person name="Ciuffetti L."/>
            <person name="Hamelin R.C."/>
            <person name="Kema G.H.J."/>
            <person name="Lawrence C."/>
            <person name="Scott J.A."/>
            <person name="Spatafora J.W."/>
            <person name="Turgeon B.G."/>
            <person name="de Wit P.J.G.M."/>
            <person name="Zhong S."/>
            <person name="Goodwin S.B."/>
            <person name="Grigoriev I.V."/>
        </authorList>
    </citation>
    <scope>NUCLEOTIDE SEQUENCE [LARGE SCALE GENOMIC DNA]</scope>
    <source>
        <strain evidence="9">28A</strain>
    </source>
</reference>
<dbReference type="CDD" id="cd22851">
    <property type="entry name" value="SMN_N"/>
    <property type="match status" value="1"/>
</dbReference>
<dbReference type="PANTHER" id="PTHR39267:SF1">
    <property type="entry name" value="SURVIVAL MOTOR NEURON PROTEIN"/>
    <property type="match status" value="1"/>
</dbReference>
<evidence type="ECO:0000256" key="1">
    <source>
        <dbReference type="ARBA" id="ARBA00004123"/>
    </source>
</evidence>
<dbReference type="InterPro" id="IPR049481">
    <property type="entry name" value="SMN_G2-BD"/>
</dbReference>
<proteinExistence type="inferred from homology"/>
<dbReference type="GO" id="GO:0006397">
    <property type="term" value="P:mRNA processing"/>
    <property type="evidence" value="ECO:0007669"/>
    <property type="project" value="UniProtKB-KW"/>
</dbReference>